<evidence type="ECO:0000313" key="2">
    <source>
        <dbReference type="EMBL" id="AOS44882.1"/>
    </source>
</evidence>
<dbReference type="KEGG" id="obg:Verru16b_01951"/>
<dbReference type="OrthoDB" id="9820316at2"/>
<sequence length="331" mass="36568">MKTTFLPSRLIGVLTSLLVLATLGRANDDYSVLTSVMAKTAKDYKRVKGPDGKWEREYYTLVNGGPAEGTIRDSAQGRVPFVALATVLAQHLARQGYYPAASADQVDHLLVVNWGQTRPFADAVYRDGLDNVVDAMNMMSLKNQASLAANANAGTQTQSEMTLTGSVEDMEAEAADSYLQNAMIIQDMNNRARNQSNARTAHLLGYMGNINQADGPQRYAGGGDLYNELIADIEEARYYIILSAYDFDRTVRQQRPKLQWVTRMSMRAPGNSFAEKAAAMIAYSSSRFGQNTSGLERKLYPQYKVNLEDTRFLGMASTWRNPADAAPESKQ</sequence>
<name>A0A1D8AVH0_9BACT</name>
<dbReference type="EMBL" id="CP016094">
    <property type="protein sequence ID" value="AOS44882.1"/>
    <property type="molecule type" value="Genomic_DNA"/>
</dbReference>
<dbReference type="RefSeq" id="WP_069962090.1">
    <property type="nucleotide sequence ID" value="NZ_CP016094.1"/>
</dbReference>
<dbReference type="AlphaFoldDB" id="A0A1D8AVH0"/>
<feature type="chain" id="PRO_5009105258" evidence="1">
    <location>
        <begin position="22"/>
        <end position="331"/>
    </location>
</feature>
<organism evidence="2 3">
    <name type="scientific">Lacunisphaera limnophila</name>
    <dbReference type="NCBI Taxonomy" id="1838286"/>
    <lineage>
        <taxon>Bacteria</taxon>
        <taxon>Pseudomonadati</taxon>
        <taxon>Verrucomicrobiota</taxon>
        <taxon>Opitutia</taxon>
        <taxon>Opitutales</taxon>
        <taxon>Opitutaceae</taxon>
        <taxon>Lacunisphaera</taxon>
    </lineage>
</organism>
<dbReference type="STRING" id="1838286.Verru16b_01951"/>
<proteinExistence type="predicted"/>
<reference evidence="2 3" key="1">
    <citation type="submission" date="2016-06" db="EMBL/GenBank/DDBJ databases">
        <title>Three novel species with peptidoglycan cell walls form the new genus Lacunisphaera gen. nov. in the family Opitutaceae of the verrucomicrobial subdivision 4.</title>
        <authorList>
            <person name="Rast P."/>
            <person name="Gloeckner I."/>
            <person name="Jogler M."/>
            <person name="Boedeker C."/>
            <person name="Jeske O."/>
            <person name="Wiegand S."/>
            <person name="Reinhardt R."/>
            <person name="Schumann P."/>
            <person name="Rohde M."/>
            <person name="Spring S."/>
            <person name="Gloeckner F.O."/>
            <person name="Jogler C."/>
        </authorList>
    </citation>
    <scope>NUCLEOTIDE SEQUENCE [LARGE SCALE GENOMIC DNA]</scope>
    <source>
        <strain evidence="2 3">IG16b</strain>
    </source>
</reference>
<feature type="signal peptide" evidence="1">
    <location>
        <begin position="1"/>
        <end position="21"/>
    </location>
</feature>
<keyword evidence="3" id="KW-1185">Reference proteome</keyword>
<evidence type="ECO:0000313" key="3">
    <source>
        <dbReference type="Proteomes" id="UP000095228"/>
    </source>
</evidence>
<gene>
    <name evidence="2" type="ORF">Verru16b_01951</name>
</gene>
<evidence type="ECO:0000256" key="1">
    <source>
        <dbReference type="SAM" id="SignalP"/>
    </source>
</evidence>
<accession>A0A1D8AVH0</accession>
<protein>
    <submittedName>
        <fullName evidence="2">Uncharacterized protein</fullName>
    </submittedName>
</protein>
<dbReference type="Proteomes" id="UP000095228">
    <property type="component" value="Chromosome"/>
</dbReference>
<keyword evidence="1" id="KW-0732">Signal</keyword>